<name>A0AAV0ZM63_VICFA</name>
<evidence type="ECO:0000313" key="2">
    <source>
        <dbReference type="Proteomes" id="UP001157006"/>
    </source>
</evidence>
<dbReference type="AlphaFoldDB" id="A0AAV0ZM63"/>
<organism evidence="1 2">
    <name type="scientific">Vicia faba</name>
    <name type="common">Broad bean</name>
    <name type="synonym">Faba vulgaris</name>
    <dbReference type="NCBI Taxonomy" id="3906"/>
    <lineage>
        <taxon>Eukaryota</taxon>
        <taxon>Viridiplantae</taxon>
        <taxon>Streptophyta</taxon>
        <taxon>Embryophyta</taxon>
        <taxon>Tracheophyta</taxon>
        <taxon>Spermatophyta</taxon>
        <taxon>Magnoliopsida</taxon>
        <taxon>eudicotyledons</taxon>
        <taxon>Gunneridae</taxon>
        <taxon>Pentapetalae</taxon>
        <taxon>rosids</taxon>
        <taxon>fabids</taxon>
        <taxon>Fabales</taxon>
        <taxon>Fabaceae</taxon>
        <taxon>Papilionoideae</taxon>
        <taxon>50 kb inversion clade</taxon>
        <taxon>NPAAA clade</taxon>
        <taxon>Hologalegina</taxon>
        <taxon>IRL clade</taxon>
        <taxon>Fabeae</taxon>
        <taxon>Vicia</taxon>
    </lineage>
</organism>
<evidence type="ECO:0000313" key="1">
    <source>
        <dbReference type="EMBL" id="CAI8598014.1"/>
    </source>
</evidence>
<protein>
    <submittedName>
        <fullName evidence="1">Uncharacterized protein</fullName>
    </submittedName>
</protein>
<sequence length="151" mass="17971">MKNILYHPFFVLCVSSVFLWNLRRFHSSFSLISLTLKISAKDYDSDRFRSVFHQERFKSLKSRYINNERGWKLEPDQLLEVHEVLAKHKLNFLNDQLWPVAQDLVLEFYANAFRTLEEIAATSVEPNADLVSWVHGKTILFNWEKINRILK</sequence>
<dbReference type="Proteomes" id="UP001157006">
    <property type="component" value="Chromosome 2"/>
</dbReference>
<keyword evidence="2" id="KW-1185">Reference proteome</keyword>
<proteinExistence type="predicted"/>
<accession>A0AAV0ZM63</accession>
<dbReference type="EMBL" id="OX451737">
    <property type="protein sequence ID" value="CAI8598014.1"/>
    <property type="molecule type" value="Genomic_DNA"/>
</dbReference>
<gene>
    <name evidence="1" type="ORF">VFH_II108240</name>
</gene>
<reference evidence="1 2" key="1">
    <citation type="submission" date="2023-01" db="EMBL/GenBank/DDBJ databases">
        <authorList>
            <person name="Kreplak J."/>
        </authorList>
    </citation>
    <scope>NUCLEOTIDE SEQUENCE [LARGE SCALE GENOMIC DNA]</scope>
</reference>